<protein>
    <submittedName>
        <fullName evidence="1">Uncharacterized protein</fullName>
    </submittedName>
</protein>
<proteinExistence type="predicted"/>
<accession>A0A2W1BR49</accession>
<sequence length="128" mass="13899">MPPFLSQSIISQQSNAATASVLATSALSVGRKLDALNALSRILVTAATSLTHRRTSAIVRRLQDSRELNASTLTSRRTPHNTIPHRLSLPTSLSFLLPLSCLLLLHLPPPPKHRTPKQFSVPPDLDPS</sequence>
<keyword evidence="2" id="KW-1185">Reference proteome</keyword>
<evidence type="ECO:0000313" key="1">
    <source>
        <dbReference type="EMBL" id="PZC76124.1"/>
    </source>
</evidence>
<evidence type="ECO:0000313" key="2">
    <source>
        <dbReference type="Proteomes" id="UP000249218"/>
    </source>
</evidence>
<dbReference type="Proteomes" id="UP000249218">
    <property type="component" value="Unassembled WGS sequence"/>
</dbReference>
<name>A0A2W1BR49_HELAM</name>
<dbReference type="EMBL" id="KZ149968">
    <property type="protein sequence ID" value="PZC76124.1"/>
    <property type="molecule type" value="Genomic_DNA"/>
</dbReference>
<dbReference type="AlphaFoldDB" id="A0A2W1BR49"/>
<gene>
    <name evidence="1" type="primary">HaOG205095</name>
    <name evidence="1" type="ORF">B5X24_HaOG205095</name>
</gene>
<reference evidence="1 2" key="1">
    <citation type="journal article" date="2017" name="BMC Biol.">
        <title>Genomic innovations, transcriptional plasticity and gene loss underlying the evolution and divergence of two highly polyphagous and invasive Helicoverpa pest species.</title>
        <authorList>
            <person name="Pearce S.L."/>
            <person name="Clarke D.F."/>
            <person name="East P.D."/>
            <person name="Elfekih S."/>
            <person name="Gordon K.H."/>
            <person name="Jermiin L.S."/>
            <person name="McGaughran A."/>
            <person name="Oakeshott J.G."/>
            <person name="Papanikolaou A."/>
            <person name="Perera O.P."/>
            <person name="Rane R.V."/>
            <person name="Richards S."/>
            <person name="Tay W.T."/>
            <person name="Walsh T.K."/>
            <person name="Anderson A."/>
            <person name="Anderson C.J."/>
            <person name="Asgari S."/>
            <person name="Board P.G."/>
            <person name="Bretschneider A."/>
            <person name="Campbell P.M."/>
            <person name="Chertemps T."/>
            <person name="Christeller J.T."/>
            <person name="Coppin C.W."/>
            <person name="Downes S.J."/>
            <person name="Duan G."/>
            <person name="Farnsworth C.A."/>
            <person name="Good R.T."/>
            <person name="Han L.B."/>
            <person name="Han Y.C."/>
            <person name="Hatje K."/>
            <person name="Horne I."/>
            <person name="Huang Y.P."/>
            <person name="Hughes D.S."/>
            <person name="Jacquin-Joly E."/>
            <person name="James W."/>
            <person name="Jhangiani S."/>
            <person name="Kollmar M."/>
            <person name="Kuwar S.S."/>
            <person name="Li S."/>
            <person name="Liu N.Y."/>
            <person name="Maibeche M.T."/>
            <person name="Miller J.R."/>
            <person name="Montagne N."/>
            <person name="Perry T."/>
            <person name="Qu J."/>
            <person name="Song S.V."/>
            <person name="Sutton G.G."/>
            <person name="Vogel H."/>
            <person name="Walenz B.P."/>
            <person name="Xu W."/>
            <person name="Zhang H.J."/>
            <person name="Zou Z."/>
            <person name="Batterham P."/>
            <person name="Edwards O.R."/>
            <person name="Feyereisen R."/>
            <person name="Gibbs R.A."/>
            <person name="Heckel D.G."/>
            <person name="McGrath A."/>
            <person name="Robin C."/>
            <person name="Scherer S.E."/>
            <person name="Worley K.C."/>
            <person name="Wu Y.D."/>
        </authorList>
    </citation>
    <scope>NUCLEOTIDE SEQUENCE [LARGE SCALE GENOMIC DNA]</scope>
    <source>
        <strain evidence="1">Harm_GR_Male_#8</strain>
        <tissue evidence="1">Whole organism</tissue>
    </source>
</reference>
<organism evidence="1 2">
    <name type="scientific">Helicoverpa armigera</name>
    <name type="common">Cotton bollworm</name>
    <name type="synonym">Heliothis armigera</name>
    <dbReference type="NCBI Taxonomy" id="29058"/>
    <lineage>
        <taxon>Eukaryota</taxon>
        <taxon>Metazoa</taxon>
        <taxon>Ecdysozoa</taxon>
        <taxon>Arthropoda</taxon>
        <taxon>Hexapoda</taxon>
        <taxon>Insecta</taxon>
        <taxon>Pterygota</taxon>
        <taxon>Neoptera</taxon>
        <taxon>Endopterygota</taxon>
        <taxon>Lepidoptera</taxon>
        <taxon>Glossata</taxon>
        <taxon>Ditrysia</taxon>
        <taxon>Noctuoidea</taxon>
        <taxon>Noctuidae</taxon>
        <taxon>Heliothinae</taxon>
        <taxon>Helicoverpa</taxon>
    </lineage>
</organism>